<dbReference type="GO" id="GO:0015408">
    <property type="term" value="F:ABC-type ferric iron transporter activity"/>
    <property type="evidence" value="ECO:0007669"/>
    <property type="project" value="InterPro"/>
</dbReference>
<evidence type="ECO:0000256" key="6">
    <source>
        <dbReference type="ARBA" id="ARBA00022967"/>
    </source>
</evidence>
<dbReference type="GO" id="GO:0005524">
    <property type="term" value="F:ATP binding"/>
    <property type="evidence" value="ECO:0007669"/>
    <property type="project" value="UniProtKB-KW"/>
</dbReference>
<evidence type="ECO:0000313" key="9">
    <source>
        <dbReference type="EMBL" id="GEO16424.1"/>
    </source>
</evidence>
<dbReference type="InterPro" id="IPR003439">
    <property type="entry name" value="ABC_transporter-like_ATP-bd"/>
</dbReference>
<evidence type="ECO:0000256" key="3">
    <source>
        <dbReference type="ARBA" id="ARBA00022475"/>
    </source>
</evidence>
<dbReference type="Gene3D" id="2.40.50.100">
    <property type="match status" value="1"/>
</dbReference>
<dbReference type="InterPro" id="IPR003593">
    <property type="entry name" value="AAA+_ATPase"/>
</dbReference>
<reference evidence="9 10" key="1">
    <citation type="submission" date="2019-07" db="EMBL/GenBank/DDBJ databases">
        <title>Whole genome shotgun sequence of Microvirga aerophila NBRC 106136.</title>
        <authorList>
            <person name="Hosoyama A."/>
            <person name="Uohara A."/>
            <person name="Ohji S."/>
            <person name="Ichikawa N."/>
        </authorList>
    </citation>
    <scope>NUCLEOTIDE SEQUENCE [LARGE SCALE GENOMIC DNA]</scope>
    <source>
        <strain evidence="9 10">NBRC 106136</strain>
    </source>
</reference>
<evidence type="ECO:0000256" key="5">
    <source>
        <dbReference type="ARBA" id="ARBA00022840"/>
    </source>
</evidence>
<evidence type="ECO:0000256" key="7">
    <source>
        <dbReference type="ARBA" id="ARBA00023136"/>
    </source>
</evidence>
<comment type="similarity">
    <text evidence="1">Belongs to the ABC transporter superfamily.</text>
</comment>
<keyword evidence="4" id="KW-0547">Nucleotide-binding</keyword>
<dbReference type="Pfam" id="PF03459">
    <property type="entry name" value="TOBE"/>
    <property type="match status" value="1"/>
</dbReference>
<dbReference type="RefSeq" id="WP_114188324.1">
    <property type="nucleotide sequence ID" value="NZ_BJYU01000064.1"/>
</dbReference>
<dbReference type="InterPro" id="IPR005116">
    <property type="entry name" value="Transp-assoc_OB_typ1"/>
</dbReference>
<proteinExistence type="inferred from homology"/>
<protein>
    <submittedName>
        <fullName evidence="9">ABC transporter ATP-binding protein</fullName>
    </submittedName>
</protein>
<dbReference type="SMART" id="SM00382">
    <property type="entry name" value="AAA"/>
    <property type="match status" value="1"/>
</dbReference>
<evidence type="ECO:0000256" key="4">
    <source>
        <dbReference type="ARBA" id="ARBA00022741"/>
    </source>
</evidence>
<dbReference type="GO" id="GO:0055052">
    <property type="term" value="C:ATP-binding cassette (ABC) transporter complex, substrate-binding subunit-containing"/>
    <property type="evidence" value="ECO:0007669"/>
    <property type="project" value="TreeGrafter"/>
</dbReference>
<keyword evidence="10" id="KW-1185">Reference proteome</keyword>
<evidence type="ECO:0000313" key="10">
    <source>
        <dbReference type="Proteomes" id="UP000321085"/>
    </source>
</evidence>
<dbReference type="GO" id="GO:0016887">
    <property type="term" value="F:ATP hydrolysis activity"/>
    <property type="evidence" value="ECO:0007669"/>
    <property type="project" value="InterPro"/>
</dbReference>
<name>A0A512BWV0_9HYPH</name>
<keyword evidence="6" id="KW-1278">Translocase</keyword>
<dbReference type="SUPFAM" id="SSF50331">
    <property type="entry name" value="MOP-like"/>
    <property type="match status" value="1"/>
</dbReference>
<comment type="caution">
    <text evidence="9">The sequence shown here is derived from an EMBL/GenBank/DDBJ whole genome shotgun (WGS) entry which is preliminary data.</text>
</comment>
<dbReference type="CDD" id="cd03259">
    <property type="entry name" value="ABC_Carb_Solutes_like"/>
    <property type="match status" value="1"/>
</dbReference>
<keyword evidence="5 9" id="KW-0067">ATP-binding</keyword>
<dbReference type="PANTHER" id="PTHR43875:SF15">
    <property type="entry name" value="TREHALOSE IMPORT ATP-BINDING PROTEIN SUGC"/>
    <property type="match status" value="1"/>
</dbReference>
<dbReference type="Proteomes" id="UP000321085">
    <property type="component" value="Unassembled WGS sequence"/>
</dbReference>
<accession>A0A512BWV0</accession>
<keyword evidence="3" id="KW-1003">Cell membrane</keyword>
<organism evidence="9 10">
    <name type="scientific">Microvirga aerophila</name>
    <dbReference type="NCBI Taxonomy" id="670291"/>
    <lineage>
        <taxon>Bacteria</taxon>
        <taxon>Pseudomonadati</taxon>
        <taxon>Pseudomonadota</taxon>
        <taxon>Alphaproteobacteria</taxon>
        <taxon>Hyphomicrobiales</taxon>
        <taxon>Methylobacteriaceae</taxon>
        <taxon>Microvirga</taxon>
    </lineage>
</organism>
<keyword evidence="7" id="KW-0472">Membrane</keyword>
<dbReference type="AlphaFoldDB" id="A0A512BWV0"/>
<gene>
    <name evidence="9" type="ORF">MAE02_41200</name>
</gene>
<dbReference type="EMBL" id="BJYU01000064">
    <property type="protein sequence ID" value="GEO16424.1"/>
    <property type="molecule type" value="Genomic_DNA"/>
</dbReference>
<dbReference type="Gene3D" id="2.40.50.140">
    <property type="entry name" value="Nucleic acid-binding proteins"/>
    <property type="match status" value="1"/>
</dbReference>
<evidence type="ECO:0000259" key="8">
    <source>
        <dbReference type="PROSITE" id="PS50893"/>
    </source>
</evidence>
<dbReference type="PANTHER" id="PTHR43875">
    <property type="entry name" value="MALTODEXTRIN IMPORT ATP-BINDING PROTEIN MSMX"/>
    <property type="match status" value="1"/>
</dbReference>
<dbReference type="Gene3D" id="3.40.50.300">
    <property type="entry name" value="P-loop containing nucleotide triphosphate hydrolases"/>
    <property type="match status" value="1"/>
</dbReference>
<dbReference type="InterPro" id="IPR015853">
    <property type="entry name" value="ABC_transpr_FbpC"/>
</dbReference>
<dbReference type="InterPro" id="IPR012340">
    <property type="entry name" value="NA-bd_OB-fold"/>
</dbReference>
<dbReference type="Pfam" id="PF00005">
    <property type="entry name" value="ABC_tran"/>
    <property type="match status" value="1"/>
</dbReference>
<dbReference type="OrthoDB" id="9767663at2"/>
<evidence type="ECO:0000256" key="1">
    <source>
        <dbReference type="ARBA" id="ARBA00005417"/>
    </source>
</evidence>
<dbReference type="SUPFAM" id="SSF52540">
    <property type="entry name" value="P-loop containing nucleoside triphosphate hydrolases"/>
    <property type="match status" value="1"/>
</dbReference>
<feature type="domain" description="ABC transporter" evidence="8">
    <location>
        <begin position="3"/>
        <end position="233"/>
    </location>
</feature>
<evidence type="ECO:0000256" key="2">
    <source>
        <dbReference type="ARBA" id="ARBA00022448"/>
    </source>
</evidence>
<dbReference type="InterPro" id="IPR047641">
    <property type="entry name" value="ABC_transpr_MalK/UgpC-like"/>
</dbReference>
<sequence>MTLVLDNVSKKVGAETHIGKVSLTLERGSLNVLLGATLSGKTSLMRLMAGLDAPTSGRVLVDGKDVTGCAVQRRSIAMVYQQFINYPSFTVYENIASPLRVAGLSRDEIHARVQEAARLLKLEPYLDRKPLNLSGGQQQRTAIARALVKRADLVLLDEPLANLDYKLREELREELPRVFAASGAIFVYATTEPTEALLLGGNTATLFQGQVTQFGPTPRVYRQPHDLVSAGVFSDPPLNTVAARKSAGVIALSTGGEFRPTGVFAGVPDGDYTVGFRAHHLGLEPSGGDLFAIPATVSVAEITGSESFVHLDASERRLIALVPGVKRLEPGSDVTAYLDPRHLFLFDGTGRLAAADVAQQAA</sequence>
<dbReference type="InterPro" id="IPR008995">
    <property type="entry name" value="Mo/tungstate-bd_C_term_dom"/>
</dbReference>
<keyword evidence="2" id="KW-0813">Transport</keyword>
<dbReference type="InterPro" id="IPR027417">
    <property type="entry name" value="P-loop_NTPase"/>
</dbReference>
<dbReference type="PROSITE" id="PS50893">
    <property type="entry name" value="ABC_TRANSPORTER_2"/>
    <property type="match status" value="1"/>
</dbReference>